<dbReference type="AlphaFoldDB" id="A0A0V8GK34"/>
<keyword evidence="6" id="KW-1185">Reference proteome</keyword>
<reference evidence="2 5" key="2">
    <citation type="journal article" date="2016" name="Front. Microbiol.">
        <title>Genomic Resource of Rice Seed Associated Bacteria.</title>
        <authorList>
            <person name="Midha S."/>
            <person name="Bansal K."/>
            <person name="Sharma S."/>
            <person name="Kumar N."/>
            <person name="Patil P.P."/>
            <person name="Chaudhry V."/>
            <person name="Patil P.B."/>
        </authorList>
    </citation>
    <scope>NUCLEOTIDE SEQUENCE [LARGE SCALE GENOMIC DNA]</scope>
    <source>
        <strain evidence="2 5">RSA11</strain>
    </source>
</reference>
<evidence type="ECO:0000313" key="4">
    <source>
        <dbReference type="Proteomes" id="UP000053797"/>
    </source>
</evidence>
<dbReference type="Proteomes" id="UP001387110">
    <property type="component" value="Unassembled WGS sequence"/>
</dbReference>
<dbReference type="RefSeq" id="WP_023468871.1">
    <property type="nucleotide sequence ID" value="NZ_FMYN01000001.1"/>
</dbReference>
<comment type="caution">
    <text evidence="1">The sequence shown here is derived from an EMBL/GenBank/DDBJ whole genome shotgun (WGS) entry which is preliminary data.</text>
</comment>
<protein>
    <submittedName>
        <fullName evidence="1">Uncharacterized protein</fullName>
    </submittedName>
</protein>
<dbReference type="EMBL" id="JBAWKY010000001">
    <property type="protein sequence ID" value="MEI4461502.1"/>
    <property type="molecule type" value="Genomic_DNA"/>
</dbReference>
<evidence type="ECO:0000313" key="1">
    <source>
        <dbReference type="EMBL" id="KSU50495.1"/>
    </source>
</evidence>
<evidence type="ECO:0000313" key="3">
    <source>
        <dbReference type="EMBL" id="MEI4461502.1"/>
    </source>
</evidence>
<gene>
    <name evidence="1" type="ORF">AS033_03695</name>
    <name evidence="2" type="ORF">RSA11_11635</name>
    <name evidence="3" type="ORF">SZL87_03560</name>
</gene>
<evidence type="ECO:0000313" key="2">
    <source>
        <dbReference type="EMBL" id="KTR26348.1"/>
    </source>
</evidence>
<dbReference type="OrthoDB" id="2353344at2"/>
<dbReference type="EMBL" id="LDQV01000025">
    <property type="protein sequence ID" value="KTR26348.1"/>
    <property type="molecule type" value="Genomic_DNA"/>
</dbReference>
<reference evidence="1 4" key="1">
    <citation type="journal article" date="2015" name="Int. J. Syst. Evol. Microbiol.">
        <title>Exiguobacterium enclense sp. nov., isolated from sediment.</title>
        <authorList>
            <person name="Dastager S.G."/>
            <person name="Mawlankar R."/>
            <person name="Sonalkar V.V."/>
            <person name="Thorat M.N."/>
            <person name="Mual P."/>
            <person name="Verma A."/>
            <person name="Krishnamurthi S."/>
            <person name="Tang S.K."/>
            <person name="Li W.J."/>
        </authorList>
    </citation>
    <scope>NUCLEOTIDE SEQUENCE [LARGE SCALE GENOMIC DNA]</scope>
    <source>
        <strain evidence="1 4">NIO-1109</strain>
    </source>
</reference>
<evidence type="ECO:0000313" key="6">
    <source>
        <dbReference type="Proteomes" id="UP001387110"/>
    </source>
</evidence>
<dbReference type="EMBL" id="LNQL01000001">
    <property type="protein sequence ID" value="KSU50495.1"/>
    <property type="molecule type" value="Genomic_DNA"/>
</dbReference>
<reference evidence="3 6" key="3">
    <citation type="submission" date="2023-12" db="EMBL/GenBank/DDBJ databases">
        <authorList>
            <person name="Easwaran N."/>
            <person name="Lazarus H.P.S."/>
        </authorList>
    </citation>
    <scope>NUCLEOTIDE SEQUENCE [LARGE SCALE GENOMIC DNA]</scope>
    <source>
        <strain evidence="3 6">VIT-2023</strain>
    </source>
</reference>
<sequence length="97" mass="10773">MDQLKVNGIGSFTKFATNGNILKLKDATLGEVKLSLNEASSMTIAPVDEENGLFIIRGQQQESLVELTLPRQSCEVVHAWLLHKLKRHKKTRSIATS</sequence>
<dbReference type="Proteomes" id="UP000053797">
    <property type="component" value="Unassembled WGS sequence"/>
</dbReference>
<proteinExistence type="predicted"/>
<organism evidence="1 4">
    <name type="scientific">Exiguobacterium indicum</name>
    <dbReference type="NCBI Taxonomy" id="296995"/>
    <lineage>
        <taxon>Bacteria</taxon>
        <taxon>Bacillati</taxon>
        <taxon>Bacillota</taxon>
        <taxon>Bacilli</taxon>
        <taxon>Bacillales</taxon>
        <taxon>Bacillales Family XII. Incertae Sedis</taxon>
        <taxon>Exiguobacterium</taxon>
    </lineage>
</organism>
<name>A0A0V8GK34_9BACL</name>
<accession>A0A0V8GK34</accession>
<dbReference type="Proteomes" id="UP000072605">
    <property type="component" value="Unassembled WGS sequence"/>
</dbReference>
<evidence type="ECO:0000313" key="5">
    <source>
        <dbReference type="Proteomes" id="UP000072605"/>
    </source>
</evidence>